<protein>
    <submittedName>
        <fullName evidence="1">Uncharacterized protein</fullName>
    </submittedName>
</protein>
<reference evidence="1" key="1">
    <citation type="journal article" date="2020" name="Stud. Mycol.">
        <title>101 Dothideomycetes genomes: a test case for predicting lifestyles and emergence of pathogens.</title>
        <authorList>
            <person name="Haridas S."/>
            <person name="Albert R."/>
            <person name="Binder M."/>
            <person name="Bloem J."/>
            <person name="Labutti K."/>
            <person name="Salamov A."/>
            <person name="Andreopoulos B."/>
            <person name="Baker S."/>
            <person name="Barry K."/>
            <person name="Bills G."/>
            <person name="Bluhm B."/>
            <person name="Cannon C."/>
            <person name="Castanera R."/>
            <person name="Culley D."/>
            <person name="Daum C."/>
            <person name="Ezra D."/>
            <person name="Gonzalez J."/>
            <person name="Henrissat B."/>
            <person name="Kuo A."/>
            <person name="Liang C."/>
            <person name="Lipzen A."/>
            <person name="Lutzoni F."/>
            <person name="Magnuson J."/>
            <person name="Mondo S."/>
            <person name="Nolan M."/>
            <person name="Ohm R."/>
            <person name="Pangilinan J."/>
            <person name="Park H.-J."/>
            <person name="Ramirez L."/>
            <person name="Alfaro M."/>
            <person name="Sun H."/>
            <person name="Tritt A."/>
            <person name="Yoshinaga Y."/>
            <person name="Zwiers L.-H."/>
            <person name="Turgeon B."/>
            <person name="Goodwin S."/>
            <person name="Spatafora J."/>
            <person name="Crous P."/>
            <person name="Grigoriev I."/>
        </authorList>
    </citation>
    <scope>NUCLEOTIDE SEQUENCE</scope>
    <source>
        <strain evidence="1">ATCC 200398</strain>
    </source>
</reference>
<gene>
    <name evidence="1" type="ORF">BDR25DRAFT_351645</name>
</gene>
<organism evidence="1 2">
    <name type="scientific">Lindgomyces ingoldianus</name>
    <dbReference type="NCBI Taxonomy" id="673940"/>
    <lineage>
        <taxon>Eukaryota</taxon>
        <taxon>Fungi</taxon>
        <taxon>Dikarya</taxon>
        <taxon>Ascomycota</taxon>
        <taxon>Pezizomycotina</taxon>
        <taxon>Dothideomycetes</taxon>
        <taxon>Pleosporomycetidae</taxon>
        <taxon>Pleosporales</taxon>
        <taxon>Lindgomycetaceae</taxon>
        <taxon>Lindgomyces</taxon>
    </lineage>
</organism>
<accession>A0ACB6R4B5</accession>
<dbReference type="EMBL" id="MU003498">
    <property type="protein sequence ID" value="KAF2474099.1"/>
    <property type="molecule type" value="Genomic_DNA"/>
</dbReference>
<sequence>MAFSTAFFDSYMLRRTLFLGLQTFTTLCGGSVIIFSASKVRDTSGGTQLKQRQNTSWGDLYIEKSKARTNLPVSIDDFSKVARVFPMLHGSPEMMKKAPRRPEAQIRSSRCGHAGSVVSFMVRTPFFIDAVAIDVGKKFLLSKVGKSKTVAFSIQDRGTEGEEKRAWKDATHEKHRGIYDIGLGKVIATYGFDFALRRLPIIKVPARGKRSGFYSAGLNSNIIHMLGYWLSSEVDGQANGTHFKKQKKKHCAIRESNPGQLLVRQLSYR</sequence>
<evidence type="ECO:0000313" key="2">
    <source>
        <dbReference type="Proteomes" id="UP000799755"/>
    </source>
</evidence>
<proteinExistence type="predicted"/>
<comment type="caution">
    <text evidence="1">The sequence shown here is derived from an EMBL/GenBank/DDBJ whole genome shotgun (WGS) entry which is preliminary data.</text>
</comment>
<name>A0ACB6R4B5_9PLEO</name>
<keyword evidence="2" id="KW-1185">Reference proteome</keyword>
<dbReference type="Proteomes" id="UP000799755">
    <property type="component" value="Unassembled WGS sequence"/>
</dbReference>
<evidence type="ECO:0000313" key="1">
    <source>
        <dbReference type="EMBL" id="KAF2474099.1"/>
    </source>
</evidence>